<dbReference type="Gene3D" id="3.15.20.10">
    <property type="entry name" value="Bactericidal permeability-increasing protein, domain 2"/>
    <property type="match status" value="1"/>
</dbReference>
<protein>
    <submittedName>
        <fullName evidence="3">Uncharacterized protein</fullName>
    </submittedName>
</protein>
<dbReference type="PANTHER" id="PTHR10504">
    <property type="entry name" value="BACTERICIDAL PERMEABILITY-INCREASING BPI PROTEIN-RELATED"/>
    <property type="match status" value="1"/>
</dbReference>
<proteinExistence type="predicted"/>
<dbReference type="PANTHER" id="PTHR10504:SF144">
    <property type="entry name" value="BPI1 DOMAIN-CONTAINING PROTEIN"/>
    <property type="match status" value="1"/>
</dbReference>
<keyword evidence="2" id="KW-1185">Reference proteome</keyword>
<name>A0A915AYN4_PARUN</name>
<sequence length="307" mass="34515">MCQYKATKQIPPTSTFAAQHGDLHISNGVSQYTQHFTPGEFTSALSNPANNQWLPSVRRTAVENAQQIRLPPIIRPLRIQHYRLYRRTVRLRRIVENDENEHLKSVTLDVNIKSTSQDDMQTLNAMRRPPDEHLKRSTKAPTPEAVRSSPSNYKRLYKSILKPFALAIRKLLVLWQRSNINNSNRNMINSHGVKTSKAEIVDPRSAYAISHCNGCPPNAGADISATFTALLKNAFNLKKLSHLALSLRSLRVHSTTNDQAIEFKGEFSPGGNGGTPFGPFPLNFPQPIGHRMIEVLISDFTLNSLLY</sequence>
<evidence type="ECO:0000256" key="1">
    <source>
        <dbReference type="SAM" id="MobiDB-lite"/>
    </source>
</evidence>
<organism evidence="2 3">
    <name type="scientific">Parascaris univalens</name>
    <name type="common">Nematode worm</name>
    <dbReference type="NCBI Taxonomy" id="6257"/>
    <lineage>
        <taxon>Eukaryota</taxon>
        <taxon>Metazoa</taxon>
        <taxon>Ecdysozoa</taxon>
        <taxon>Nematoda</taxon>
        <taxon>Chromadorea</taxon>
        <taxon>Rhabditida</taxon>
        <taxon>Spirurina</taxon>
        <taxon>Ascaridomorpha</taxon>
        <taxon>Ascaridoidea</taxon>
        <taxon>Ascarididae</taxon>
        <taxon>Parascaris</taxon>
    </lineage>
</organism>
<dbReference type="GO" id="GO:0005615">
    <property type="term" value="C:extracellular space"/>
    <property type="evidence" value="ECO:0007669"/>
    <property type="project" value="TreeGrafter"/>
</dbReference>
<reference evidence="3" key="1">
    <citation type="submission" date="2022-11" db="UniProtKB">
        <authorList>
            <consortium name="WormBaseParasite"/>
        </authorList>
    </citation>
    <scope>IDENTIFICATION</scope>
</reference>
<dbReference type="Proteomes" id="UP000887569">
    <property type="component" value="Unplaced"/>
</dbReference>
<dbReference type="WBParaSite" id="PgR019_g014_t01">
    <property type="protein sequence ID" value="PgR019_g014_t01"/>
    <property type="gene ID" value="PgR019_g014"/>
</dbReference>
<dbReference type="AlphaFoldDB" id="A0A915AYN4"/>
<evidence type="ECO:0000313" key="3">
    <source>
        <dbReference type="WBParaSite" id="PgR019_g014_t01"/>
    </source>
</evidence>
<evidence type="ECO:0000313" key="2">
    <source>
        <dbReference type="Proteomes" id="UP000887569"/>
    </source>
</evidence>
<accession>A0A915AYN4</accession>
<dbReference type="InterPro" id="IPR032942">
    <property type="entry name" value="BPI/LBP/Plunc"/>
</dbReference>
<feature type="region of interest" description="Disordered" evidence="1">
    <location>
        <begin position="128"/>
        <end position="149"/>
    </location>
</feature>